<name>A0ABQ9H7I5_9NEOP</name>
<reference evidence="1 2" key="1">
    <citation type="submission" date="2023-02" db="EMBL/GenBank/DDBJ databases">
        <title>LHISI_Scaffold_Assembly.</title>
        <authorList>
            <person name="Stuart O.P."/>
            <person name="Cleave R."/>
            <person name="Magrath M.J.L."/>
            <person name="Mikheyev A.S."/>
        </authorList>
    </citation>
    <scope>NUCLEOTIDE SEQUENCE [LARGE SCALE GENOMIC DNA]</scope>
    <source>
        <strain evidence="1">Daus_M_001</strain>
        <tissue evidence="1">Leg muscle</tissue>
    </source>
</reference>
<proteinExistence type="predicted"/>
<organism evidence="1 2">
    <name type="scientific">Dryococelus australis</name>
    <dbReference type="NCBI Taxonomy" id="614101"/>
    <lineage>
        <taxon>Eukaryota</taxon>
        <taxon>Metazoa</taxon>
        <taxon>Ecdysozoa</taxon>
        <taxon>Arthropoda</taxon>
        <taxon>Hexapoda</taxon>
        <taxon>Insecta</taxon>
        <taxon>Pterygota</taxon>
        <taxon>Neoptera</taxon>
        <taxon>Polyneoptera</taxon>
        <taxon>Phasmatodea</taxon>
        <taxon>Verophasmatodea</taxon>
        <taxon>Anareolatae</taxon>
        <taxon>Phasmatidae</taxon>
        <taxon>Eurycanthinae</taxon>
        <taxon>Dryococelus</taxon>
    </lineage>
</organism>
<sequence>MIQFHQLNISFKKPQIDTCYKCGILNTIIKVETDLLDKKTAYQFQVLLSLSFSTNGSCESYNLTMYDSTTTNSRTRCYVWHGAEGARGGNQIATCIYEELESLPPDLIWNT</sequence>
<protein>
    <submittedName>
        <fullName evidence="1">Uncharacterized protein</fullName>
    </submittedName>
</protein>
<gene>
    <name evidence="1" type="ORF">PR048_016692</name>
</gene>
<keyword evidence="2" id="KW-1185">Reference proteome</keyword>
<comment type="caution">
    <text evidence="1">The sequence shown here is derived from an EMBL/GenBank/DDBJ whole genome shotgun (WGS) entry which is preliminary data.</text>
</comment>
<accession>A0ABQ9H7I5</accession>
<evidence type="ECO:0000313" key="2">
    <source>
        <dbReference type="Proteomes" id="UP001159363"/>
    </source>
</evidence>
<dbReference type="EMBL" id="JARBHB010000006">
    <property type="protein sequence ID" value="KAJ8880226.1"/>
    <property type="molecule type" value="Genomic_DNA"/>
</dbReference>
<dbReference type="Proteomes" id="UP001159363">
    <property type="component" value="Chromosome 5"/>
</dbReference>
<evidence type="ECO:0000313" key="1">
    <source>
        <dbReference type="EMBL" id="KAJ8880226.1"/>
    </source>
</evidence>